<proteinExistence type="predicted"/>
<keyword evidence="1" id="KW-1133">Transmembrane helix</keyword>
<organism evidence="2 3">
    <name type="scientific">Puccinia striiformis</name>
    <dbReference type="NCBI Taxonomy" id="27350"/>
    <lineage>
        <taxon>Eukaryota</taxon>
        <taxon>Fungi</taxon>
        <taxon>Dikarya</taxon>
        <taxon>Basidiomycota</taxon>
        <taxon>Pucciniomycotina</taxon>
        <taxon>Pucciniomycetes</taxon>
        <taxon>Pucciniales</taxon>
        <taxon>Pucciniaceae</taxon>
        <taxon>Puccinia</taxon>
    </lineage>
</organism>
<evidence type="ECO:0000256" key="1">
    <source>
        <dbReference type="SAM" id="Phobius"/>
    </source>
</evidence>
<accession>A0A2S4UG42</accession>
<dbReference type="AlphaFoldDB" id="A0A2S4UG42"/>
<evidence type="ECO:0000313" key="2">
    <source>
        <dbReference type="EMBL" id="POV96171.1"/>
    </source>
</evidence>
<gene>
    <name evidence="2" type="ORF">PSTT_15791</name>
</gene>
<evidence type="ECO:0000313" key="3">
    <source>
        <dbReference type="Proteomes" id="UP000239156"/>
    </source>
</evidence>
<feature type="transmembrane region" description="Helical" evidence="1">
    <location>
        <begin position="84"/>
        <end position="106"/>
    </location>
</feature>
<comment type="caution">
    <text evidence="2">The sequence shown here is derived from an EMBL/GenBank/DDBJ whole genome shotgun (WGS) entry which is preliminary data.</text>
</comment>
<dbReference type="EMBL" id="PKSL01000308">
    <property type="protein sequence ID" value="POV96171.1"/>
    <property type="molecule type" value="Genomic_DNA"/>
</dbReference>
<reference evidence="2" key="1">
    <citation type="submission" date="2017-12" db="EMBL/GenBank/DDBJ databases">
        <title>Gene loss provides genomic basis for host adaptation in cereal stripe rust fungi.</title>
        <authorList>
            <person name="Xia C."/>
        </authorList>
    </citation>
    <scope>NUCLEOTIDE SEQUENCE [LARGE SCALE GENOMIC DNA]</scope>
    <source>
        <strain evidence="2">93-210</strain>
    </source>
</reference>
<keyword evidence="1" id="KW-0812">Transmembrane</keyword>
<keyword evidence="3" id="KW-1185">Reference proteome</keyword>
<protein>
    <submittedName>
        <fullName evidence="2">Uncharacterized protein</fullName>
    </submittedName>
</protein>
<name>A0A2S4UG42_9BASI</name>
<dbReference type="VEuPathDB" id="FungiDB:PSTT_15791"/>
<keyword evidence="1" id="KW-0472">Membrane</keyword>
<dbReference type="Proteomes" id="UP000239156">
    <property type="component" value="Unassembled WGS sequence"/>
</dbReference>
<sequence>MVALHVYIKSSAYLRCRSSHIQTNFKQPLSIAASTEKKSASLNSYKNYQNVLSFLRRRGFDPSNNGKRRTEFTHRGWRKVRRGVFLLGTIHPWIHLLTLVTLQFLLQRNRCDVTPQKRWVDWPMAMFRGPSFLESPTLLHFPQRDLAYFSSFFRKRCTLYVCYRSIPENGHTF</sequence>